<comment type="caution">
    <text evidence="4">The sequence shown here is derived from an EMBL/GenBank/DDBJ whole genome shotgun (WGS) entry which is preliminary data.</text>
</comment>
<proteinExistence type="predicted"/>
<dbReference type="GO" id="GO:0008270">
    <property type="term" value="F:zinc ion binding"/>
    <property type="evidence" value="ECO:0007669"/>
    <property type="project" value="UniProtKB-KW"/>
</dbReference>
<organism evidence="4 5">
    <name type="scientific">Lolium multiflorum</name>
    <name type="common">Italian ryegrass</name>
    <name type="synonym">Lolium perenne subsp. multiflorum</name>
    <dbReference type="NCBI Taxonomy" id="4521"/>
    <lineage>
        <taxon>Eukaryota</taxon>
        <taxon>Viridiplantae</taxon>
        <taxon>Streptophyta</taxon>
        <taxon>Embryophyta</taxon>
        <taxon>Tracheophyta</taxon>
        <taxon>Spermatophyta</taxon>
        <taxon>Magnoliopsida</taxon>
        <taxon>Liliopsida</taxon>
        <taxon>Poales</taxon>
        <taxon>Poaceae</taxon>
        <taxon>BOP clade</taxon>
        <taxon>Pooideae</taxon>
        <taxon>Poodae</taxon>
        <taxon>Poeae</taxon>
        <taxon>Poeae Chloroplast Group 2 (Poeae type)</taxon>
        <taxon>Loliodinae</taxon>
        <taxon>Loliinae</taxon>
        <taxon>Lolium</taxon>
    </lineage>
</organism>
<dbReference type="PANTHER" id="PTHR31669">
    <property type="entry name" value="PROTEIN FAR1-RELATED SEQUENCE 10-RELATED"/>
    <property type="match status" value="1"/>
</dbReference>
<accession>A0AAD8R3L3</accession>
<dbReference type="EMBL" id="JAUUTY010000006">
    <property type="protein sequence ID" value="KAK1614310.1"/>
    <property type="molecule type" value="Genomic_DNA"/>
</dbReference>
<keyword evidence="5" id="KW-1185">Reference proteome</keyword>
<sequence>MIAPLAGSASTWNPARSSASSPAVLNHTAITGSRFTTGVRCRRPDPWQIGEDRETSEILRALEASPLAKYRRRELQSGGDMDFPLGPVERLNFGDSSDLAGIMDPGYTLRLEDEGAVSVVAAAHDAAGDDEAESVAAGEGRAGGVVQPEESAGEVGGETRAAACIQMGRNCSEKRKIVAADGPTESEQSTLKVNPEAPGWIKRVRVGGNAAERIPCPNRVGTLEKMIRSYPERRGDFVLEPTLGTSFDSLGEAYDFYNLYSWEHGFGVRYGKSRLNPQRTKTMQEIVCGCSGKPAGENTRSCRCECPAMIRLLRTEDNGWYITEHRVRHNHSLSITCAEKVYWPSHKHIDVYTKDLVKQLRENNINIGKVYSIIGSFFGGVGNVPFTKRTLKNLCGRISKEQADDDVKKTIEVFAEIGSKDREFTYRVLADSDSRIKNLMWANGSSRMQYKYFGDVVTFDTTYRTNLYDMPFGLFVGVNNHFQSIILGGVLLRDEQTESFEWVFGEFVRMMGGVAPKTILTDQCRAMEVAISKVLPGTVHRWCKWHVLKKAKECLGPLYSKKSEFRAEFHKIVNHMLTEDEFETAWAMLVEKYSLKTHPFMTQIFEVRHKWAKPYFRGVFCAKMTSTQRSESANMMLKSYVPPGCAMNMFVKHYMRLQHDREKDEGYQEKRTKVASAVLHANLSIEEHASKVYTRSMFEQFGHNLYMAGAYRIEEVVKGKLYLAKHTKAHKREKWSRVEFQVKVVDDGDFFECECGLFEHMGIVCSHSIKVMDYLGVEELPKRHILKRWTRDARDVLPEHLEVYQNDHASSRSFTYRHSLLYKKALELVRLGDASAEAYEKLDSLFESNLLIMAPFDNMRDGLGLEDRPLDEPDEGVAELVLPEEGFTIPDEANLLQGLGAPLKIRGAGRPTTSRDRAPYEGAGGLKVMEGALSSSNIAMQGSLGGITTEGLWDVEATENKGISQEESSEGNGAKGAVMLVDAFETRGVTEAGFRLNGLVSDEAGIGLCQGKEEVDAVDLEKEQIGEYDPFSPAIDAAAGEAELEEGDNSGIWTEPIWYYEEDEEVCSAKRIRLN</sequence>
<keyword evidence="1" id="KW-0863">Zinc-finger</keyword>
<dbReference type="InterPro" id="IPR031052">
    <property type="entry name" value="FHY3/FAR1"/>
</dbReference>
<dbReference type="PROSITE" id="PS50966">
    <property type="entry name" value="ZF_SWIM"/>
    <property type="match status" value="1"/>
</dbReference>
<gene>
    <name evidence="4" type="ORF">QYE76_019827</name>
</gene>
<name>A0AAD8R3L3_LOLMU</name>
<evidence type="ECO:0000313" key="5">
    <source>
        <dbReference type="Proteomes" id="UP001231189"/>
    </source>
</evidence>
<dbReference type="Proteomes" id="UP001231189">
    <property type="component" value="Unassembled WGS sequence"/>
</dbReference>
<protein>
    <recommendedName>
        <fullName evidence="3">SWIM-type domain-containing protein</fullName>
    </recommendedName>
</protein>
<evidence type="ECO:0000259" key="3">
    <source>
        <dbReference type="PROSITE" id="PS50966"/>
    </source>
</evidence>
<feature type="compositionally biased region" description="Polar residues" evidence="2">
    <location>
        <begin position="8"/>
        <end position="23"/>
    </location>
</feature>
<dbReference type="InterPro" id="IPR018289">
    <property type="entry name" value="MULE_transposase_dom"/>
</dbReference>
<dbReference type="InterPro" id="IPR004330">
    <property type="entry name" value="FAR1_DNA_bnd_dom"/>
</dbReference>
<dbReference type="PANTHER" id="PTHR31669:SF307">
    <property type="entry name" value="PROTEIN FAR1-RELATED SEQUENCE"/>
    <property type="match status" value="1"/>
</dbReference>
<evidence type="ECO:0000256" key="1">
    <source>
        <dbReference type="PROSITE-ProRule" id="PRU00325"/>
    </source>
</evidence>
<evidence type="ECO:0000313" key="4">
    <source>
        <dbReference type="EMBL" id="KAK1614310.1"/>
    </source>
</evidence>
<dbReference type="AlphaFoldDB" id="A0AAD8R3L3"/>
<reference evidence="4" key="1">
    <citation type="submission" date="2023-07" db="EMBL/GenBank/DDBJ databases">
        <title>A chromosome-level genome assembly of Lolium multiflorum.</title>
        <authorList>
            <person name="Chen Y."/>
            <person name="Copetti D."/>
            <person name="Kolliker R."/>
            <person name="Studer B."/>
        </authorList>
    </citation>
    <scope>NUCLEOTIDE SEQUENCE</scope>
    <source>
        <strain evidence="4">02402/16</strain>
        <tissue evidence="4">Leaf</tissue>
    </source>
</reference>
<dbReference type="Pfam" id="PF10551">
    <property type="entry name" value="MULE"/>
    <property type="match status" value="1"/>
</dbReference>
<evidence type="ECO:0000256" key="2">
    <source>
        <dbReference type="SAM" id="MobiDB-lite"/>
    </source>
</evidence>
<feature type="region of interest" description="Disordered" evidence="2">
    <location>
        <begin position="1"/>
        <end position="23"/>
    </location>
</feature>
<keyword evidence="1" id="KW-0862">Zinc</keyword>
<dbReference type="InterPro" id="IPR007527">
    <property type="entry name" value="Znf_SWIM"/>
</dbReference>
<dbReference type="GO" id="GO:0006355">
    <property type="term" value="P:regulation of DNA-templated transcription"/>
    <property type="evidence" value="ECO:0007669"/>
    <property type="project" value="InterPro"/>
</dbReference>
<keyword evidence="1" id="KW-0479">Metal-binding</keyword>
<feature type="domain" description="SWIM-type" evidence="3">
    <location>
        <begin position="740"/>
        <end position="776"/>
    </location>
</feature>
<dbReference type="Pfam" id="PF03101">
    <property type="entry name" value="FAR1"/>
    <property type="match status" value="1"/>
</dbReference>